<organism evidence="1 2">
    <name type="scientific">Haematococcus lacustris</name>
    <name type="common">Green alga</name>
    <name type="synonym">Haematococcus pluvialis</name>
    <dbReference type="NCBI Taxonomy" id="44745"/>
    <lineage>
        <taxon>Eukaryota</taxon>
        <taxon>Viridiplantae</taxon>
        <taxon>Chlorophyta</taxon>
        <taxon>core chlorophytes</taxon>
        <taxon>Chlorophyceae</taxon>
        <taxon>CS clade</taxon>
        <taxon>Chlamydomonadales</taxon>
        <taxon>Haematococcaceae</taxon>
        <taxon>Haematococcus</taxon>
    </lineage>
</organism>
<evidence type="ECO:0000313" key="2">
    <source>
        <dbReference type="Proteomes" id="UP000485058"/>
    </source>
</evidence>
<sequence>MGLLSWLLPQSSAEQAHQAKLCSTVMPEVFGWSSVFNDELFRRQLRGCRLQWCKLCYCRGSEISAVSKASTAAFAVGDDASMALSVTVPHKHAHLPPGNMHFSMGSKGGVMCPTPKAICGMPHRQG</sequence>
<accession>A0A699ZCS6</accession>
<reference evidence="1 2" key="1">
    <citation type="submission" date="2020-02" db="EMBL/GenBank/DDBJ databases">
        <title>Draft genome sequence of Haematococcus lacustris strain NIES-144.</title>
        <authorList>
            <person name="Morimoto D."/>
            <person name="Nakagawa S."/>
            <person name="Yoshida T."/>
            <person name="Sawayama S."/>
        </authorList>
    </citation>
    <scope>NUCLEOTIDE SEQUENCE [LARGE SCALE GENOMIC DNA]</scope>
    <source>
        <strain evidence="1 2">NIES-144</strain>
    </source>
</reference>
<proteinExistence type="predicted"/>
<gene>
    <name evidence="1" type="ORF">HaLaN_17515</name>
</gene>
<dbReference type="EMBL" id="BLLF01001627">
    <property type="protein sequence ID" value="GFH20403.1"/>
    <property type="molecule type" value="Genomic_DNA"/>
</dbReference>
<protein>
    <submittedName>
        <fullName evidence="1">Uncharacterized protein</fullName>
    </submittedName>
</protein>
<keyword evidence="2" id="KW-1185">Reference proteome</keyword>
<evidence type="ECO:0000313" key="1">
    <source>
        <dbReference type="EMBL" id="GFH20403.1"/>
    </source>
</evidence>
<dbReference type="Proteomes" id="UP000485058">
    <property type="component" value="Unassembled WGS sequence"/>
</dbReference>
<comment type="caution">
    <text evidence="1">The sequence shown here is derived from an EMBL/GenBank/DDBJ whole genome shotgun (WGS) entry which is preliminary data.</text>
</comment>
<dbReference type="AlphaFoldDB" id="A0A699ZCS6"/>
<name>A0A699ZCS6_HAELA</name>